<comment type="caution">
    <text evidence="8">The sequence shown here is derived from an EMBL/GenBank/DDBJ whole genome shotgun (WGS) entry which is preliminary data.</text>
</comment>
<protein>
    <recommendedName>
        <fullName evidence="10">Beta-glucosidase</fullName>
    </recommendedName>
</protein>
<reference evidence="8 9" key="1">
    <citation type="submission" date="2021-07" db="EMBL/GenBank/DDBJ databases">
        <title>The Aristolochia fimbriata genome: insights into angiosperm evolution, floral development and chemical biosynthesis.</title>
        <authorList>
            <person name="Jiao Y."/>
        </authorList>
    </citation>
    <scope>NUCLEOTIDE SEQUENCE [LARGE SCALE GENOMIC DNA]</scope>
    <source>
        <strain evidence="8">IBCAS-2021</strain>
        <tissue evidence="8">Leaf</tissue>
    </source>
</reference>
<evidence type="ECO:0000256" key="6">
    <source>
        <dbReference type="RuleBase" id="RU004468"/>
    </source>
</evidence>
<evidence type="ECO:0000256" key="2">
    <source>
        <dbReference type="ARBA" id="ARBA00022801"/>
    </source>
</evidence>
<keyword evidence="7" id="KW-0732">Signal</keyword>
<dbReference type="GO" id="GO:0008422">
    <property type="term" value="F:beta-glucosidase activity"/>
    <property type="evidence" value="ECO:0007669"/>
    <property type="project" value="UniProtKB-ARBA"/>
</dbReference>
<gene>
    <name evidence="8" type="ORF">H6P81_014879</name>
</gene>
<dbReference type="InterPro" id="IPR033132">
    <property type="entry name" value="GH_1_N_CS"/>
</dbReference>
<dbReference type="EMBL" id="JAINDJ010000006">
    <property type="protein sequence ID" value="KAG9443539.1"/>
    <property type="molecule type" value="Genomic_DNA"/>
</dbReference>
<keyword evidence="9" id="KW-1185">Reference proteome</keyword>
<dbReference type="Gene3D" id="3.20.20.80">
    <property type="entry name" value="Glycosidases"/>
    <property type="match status" value="1"/>
</dbReference>
<evidence type="ECO:0000256" key="7">
    <source>
        <dbReference type="SAM" id="SignalP"/>
    </source>
</evidence>
<dbReference type="FunFam" id="3.20.20.80:FF:000020">
    <property type="entry name" value="Beta-glucosidase 12"/>
    <property type="match status" value="1"/>
</dbReference>
<evidence type="ECO:0000256" key="3">
    <source>
        <dbReference type="ARBA" id="ARBA00023295"/>
    </source>
</evidence>
<sequence>MGRSGFLLSLLFIAFATIVLSSEALHYDAVVSKEAPKGKNKHFNRHSFPDDFIFGSASAAYQFEGAAKEGGRGPSIWDNFTHQYPWKIADKSNGDVAIDSYHRYEEDVNLLKEMGFGAYRFSISWSRILPEGTVEGGVNQEGIKYYNNLINKVVAEGIIPFVTLYHWDLPQALQDQYGGWLSSRVVEDFNKYADLCFKEFGDRVKHWITLNEPLTATVVGYNVGVHAPGRCSSWVGNCTGGDSGTEPYIVSHNMLLAHAAAAKLYKSNYQASQQGTIGITLNSNWMIPLTDSKADQDAALRGLDFNFGWYMNPLTNGDYPESMRAIVGDRLPKFSKEESDMVKGSFDFIGVNYYTSNYVAEAPANTTHLSYSNDMRVRGEISRYGVPIGPSTASSWLYVYPKGIQELVNYTKTKYNDPVIYITENGVSESNVKKATIERELRDSVRVKYYRNHLKYLRRAIRDNGVKVKGYFAWSLLDNFEWADGYTVRFGLNFVDYENGLTRYRKKSSKWFEKFLKAE</sequence>
<dbReference type="SUPFAM" id="SSF51445">
    <property type="entry name" value="(Trans)glycosidases"/>
    <property type="match status" value="1"/>
</dbReference>
<feature type="active site" description="Nucleophile" evidence="4">
    <location>
        <position position="424"/>
    </location>
</feature>
<proteinExistence type="inferred from homology"/>
<feature type="signal peptide" evidence="7">
    <location>
        <begin position="1"/>
        <end position="21"/>
    </location>
</feature>
<evidence type="ECO:0000256" key="1">
    <source>
        <dbReference type="ARBA" id="ARBA00010838"/>
    </source>
</evidence>
<organism evidence="8 9">
    <name type="scientific">Aristolochia fimbriata</name>
    <name type="common">White veined hardy Dutchman's pipe vine</name>
    <dbReference type="NCBI Taxonomy" id="158543"/>
    <lineage>
        <taxon>Eukaryota</taxon>
        <taxon>Viridiplantae</taxon>
        <taxon>Streptophyta</taxon>
        <taxon>Embryophyta</taxon>
        <taxon>Tracheophyta</taxon>
        <taxon>Spermatophyta</taxon>
        <taxon>Magnoliopsida</taxon>
        <taxon>Magnoliidae</taxon>
        <taxon>Piperales</taxon>
        <taxon>Aristolochiaceae</taxon>
        <taxon>Aristolochia</taxon>
    </lineage>
</organism>
<dbReference type="PROSITE" id="PS00653">
    <property type="entry name" value="GLYCOSYL_HYDROL_F1_2"/>
    <property type="match status" value="1"/>
</dbReference>
<dbReference type="GO" id="GO:0005975">
    <property type="term" value="P:carbohydrate metabolic process"/>
    <property type="evidence" value="ECO:0007669"/>
    <property type="project" value="InterPro"/>
</dbReference>
<dbReference type="PANTHER" id="PTHR10353">
    <property type="entry name" value="GLYCOSYL HYDROLASE"/>
    <property type="match status" value="1"/>
</dbReference>
<keyword evidence="2 6" id="KW-0378">Hydrolase</keyword>
<evidence type="ECO:0008006" key="10">
    <source>
        <dbReference type="Google" id="ProtNLM"/>
    </source>
</evidence>
<comment type="similarity">
    <text evidence="1 5">Belongs to the glycosyl hydrolase 1 family.</text>
</comment>
<dbReference type="PRINTS" id="PR00131">
    <property type="entry name" value="GLHYDRLASE1"/>
</dbReference>
<evidence type="ECO:0000256" key="5">
    <source>
        <dbReference type="RuleBase" id="RU003690"/>
    </source>
</evidence>
<dbReference type="Pfam" id="PF00232">
    <property type="entry name" value="Glyco_hydro_1"/>
    <property type="match status" value="1"/>
</dbReference>
<dbReference type="PANTHER" id="PTHR10353:SF137">
    <property type="entry name" value="MYROSINASE 3-RELATED"/>
    <property type="match status" value="1"/>
</dbReference>
<dbReference type="AlphaFoldDB" id="A0AAV7E3Z7"/>
<dbReference type="InterPro" id="IPR017853">
    <property type="entry name" value="GH"/>
</dbReference>
<dbReference type="PROSITE" id="PS00572">
    <property type="entry name" value="GLYCOSYL_HYDROL_F1_1"/>
    <property type="match status" value="1"/>
</dbReference>
<keyword evidence="3 6" id="KW-0326">Glycosidase</keyword>
<evidence type="ECO:0000256" key="4">
    <source>
        <dbReference type="PROSITE-ProRule" id="PRU10055"/>
    </source>
</evidence>
<dbReference type="Proteomes" id="UP000825729">
    <property type="component" value="Unassembled WGS sequence"/>
</dbReference>
<accession>A0AAV7E3Z7</accession>
<name>A0AAV7E3Z7_ARIFI</name>
<dbReference type="InterPro" id="IPR018120">
    <property type="entry name" value="Glyco_hydro_1_AS"/>
</dbReference>
<dbReference type="InterPro" id="IPR001360">
    <property type="entry name" value="Glyco_hydro_1"/>
</dbReference>
<evidence type="ECO:0000313" key="9">
    <source>
        <dbReference type="Proteomes" id="UP000825729"/>
    </source>
</evidence>
<evidence type="ECO:0000313" key="8">
    <source>
        <dbReference type="EMBL" id="KAG9443539.1"/>
    </source>
</evidence>
<feature type="chain" id="PRO_5043507509" description="Beta-glucosidase" evidence="7">
    <location>
        <begin position="22"/>
        <end position="519"/>
    </location>
</feature>